<organism evidence="7 8">
    <name type="scientific">Acetatifactor muris</name>
    <dbReference type="NCBI Taxonomy" id="879566"/>
    <lineage>
        <taxon>Bacteria</taxon>
        <taxon>Bacillati</taxon>
        <taxon>Bacillota</taxon>
        <taxon>Clostridia</taxon>
        <taxon>Lachnospirales</taxon>
        <taxon>Lachnospiraceae</taxon>
        <taxon>Acetatifactor</taxon>
    </lineage>
</organism>
<proteinExistence type="inferred from homology"/>
<accession>A0A2K4ZMX6</accession>
<evidence type="ECO:0000256" key="5">
    <source>
        <dbReference type="SAM" id="SignalP"/>
    </source>
</evidence>
<dbReference type="RefSeq" id="WP_103241798.1">
    <property type="nucleotide sequence ID" value="NZ_JANJZD010000034.1"/>
</dbReference>
<dbReference type="PANTHER" id="PTHR30290:SF9">
    <property type="entry name" value="OLIGOPEPTIDE-BINDING PROTEIN APPA"/>
    <property type="match status" value="1"/>
</dbReference>
<dbReference type="InterPro" id="IPR000914">
    <property type="entry name" value="SBP_5_dom"/>
</dbReference>
<protein>
    <submittedName>
        <fullName evidence="7">Bacterial extracellular solute-binding proteins, family 5 Middle</fullName>
    </submittedName>
</protein>
<evidence type="ECO:0000313" key="7">
    <source>
        <dbReference type="EMBL" id="SOY31821.1"/>
    </source>
</evidence>
<feature type="signal peptide" evidence="5">
    <location>
        <begin position="1"/>
        <end position="20"/>
    </location>
</feature>
<dbReference type="Pfam" id="PF00496">
    <property type="entry name" value="SBP_bac_5"/>
    <property type="match status" value="1"/>
</dbReference>
<evidence type="ECO:0000259" key="6">
    <source>
        <dbReference type="Pfam" id="PF00496"/>
    </source>
</evidence>
<evidence type="ECO:0000256" key="2">
    <source>
        <dbReference type="ARBA" id="ARBA00022448"/>
    </source>
</evidence>
<evidence type="ECO:0000256" key="1">
    <source>
        <dbReference type="ARBA" id="ARBA00005695"/>
    </source>
</evidence>
<dbReference type="GO" id="GO:1904680">
    <property type="term" value="F:peptide transmembrane transporter activity"/>
    <property type="evidence" value="ECO:0007669"/>
    <property type="project" value="TreeGrafter"/>
</dbReference>
<gene>
    <name evidence="7" type="ORF">AMURIS_04570</name>
</gene>
<comment type="similarity">
    <text evidence="1">Belongs to the bacterial solute-binding protein 5 family.</text>
</comment>
<dbReference type="OrthoDB" id="9772924at2"/>
<keyword evidence="3 5" id="KW-0732">Signal</keyword>
<feature type="region of interest" description="Disordered" evidence="4">
    <location>
        <begin position="23"/>
        <end position="66"/>
    </location>
</feature>
<dbReference type="Proteomes" id="UP000236311">
    <property type="component" value="Unassembled WGS sequence"/>
</dbReference>
<dbReference type="GO" id="GO:0015833">
    <property type="term" value="P:peptide transport"/>
    <property type="evidence" value="ECO:0007669"/>
    <property type="project" value="TreeGrafter"/>
</dbReference>
<keyword evidence="2" id="KW-0813">Transport</keyword>
<dbReference type="Gene3D" id="3.10.105.10">
    <property type="entry name" value="Dipeptide-binding Protein, Domain 3"/>
    <property type="match status" value="1"/>
</dbReference>
<feature type="domain" description="Solute-binding protein family 5" evidence="6">
    <location>
        <begin position="130"/>
        <end position="536"/>
    </location>
</feature>
<dbReference type="PROSITE" id="PS51257">
    <property type="entry name" value="PROKAR_LIPOPROTEIN"/>
    <property type="match status" value="1"/>
</dbReference>
<dbReference type="PANTHER" id="PTHR30290">
    <property type="entry name" value="PERIPLASMIC BINDING COMPONENT OF ABC TRANSPORTER"/>
    <property type="match status" value="1"/>
</dbReference>
<evidence type="ECO:0000256" key="4">
    <source>
        <dbReference type="SAM" id="MobiDB-lite"/>
    </source>
</evidence>
<sequence>MKRKKLLAVLLASAMALSMAACGNDAPADSSTLSDQSSGESTPAESSSDETPAESSSETTGDVTYENKVIMGNTTDLTGDFRYPGWGTSSVGASDQDVGRLTIGYSTQEVAEDGNMVWNDTAVKSHTETENEDGTATFTVELNEGLTFSDGSPLTAKNYLARILAFSTPVAMEAGHPAMVGNAFVGFEEFKAYTGEEAEGASKEFKGVRLLSDYSFSVTVSSDYYPYYFAYTYAGISPAPMGLFLGEGVDIMDDGNGAYLTENFYEKNGDSYVKAAEIEANRYDLTKYPYSGAYVVSDWDASTKQATMTINPEFKGNYEGQTPSIETIVYVKLIQETQLEELTTGGTDILGGVTGGKDTTAALAVVDGENFSETHYQRAGYGKIQFDCDFGPTMFQEVRQAIAYLLNRTEFCQTFTGGYGVVVDGPYSPDLAPWKAIQDEVELIDYSFSPESAKKVLEDGGWIYNSKGEPFVEGAEGVDAVRYKKLTADEANALDGANKTYASVSNTDGVTYATVEVNGEYYMPLAINWFGSTPNDVTDLISTTLANSSDLAATGMVIRSTTGDFNKLLGEIYREPSYGYNGVPTYGMYNLATGFSTLINLDTSYQWSHDPAWFTNSSNKLYDSYDIDFPYDIKADKLSYEEAVEASGDKLGMDYLSMGMVYTATTEEEFNQWYMGYVERWNELMPDIPLYSNYYYDVYNSKIENFHTSPFRGPAAALLYANVKGF</sequence>
<keyword evidence="8" id="KW-1185">Reference proteome</keyword>
<reference evidence="7 8" key="1">
    <citation type="submission" date="2018-01" db="EMBL/GenBank/DDBJ databases">
        <authorList>
            <person name="Gaut B.S."/>
            <person name="Morton B.R."/>
            <person name="Clegg M.T."/>
            <person name="Duvall M.R."/>
        </authorList>
    </citation>
    <scope>NUCLEOTIDE SEQUENCE [LARGE SCALE GENOMIC DNA]</scope>
    <source>
        <strain evidence="7">GP69</strain>
    </source>
</reference>
<feature type="compositionally biased region" description="Low complexity" evidence="4">
    <location>
        <begin position="37"/>
        <end position="46"/>
    </location>
</feature>
<feature type="chain" id="PRO_5038490906" evidence="5">
    <location>
        <begin position="21"/>
        <end position="726"/>
    </location>
</feature>
<dbReference type="AlphaFoldDB" id="A0A2K4ZMX6"/>
<dbReference type="SUPFAM" id="SSF53850">
    <property type="entry name" value="Periplasmic binding protein-like II"/>
    <property type="match status" value="1"/>
</dbReference>
<evidence type="ECO:0000313" key="8">
    <source>
        <dbReference type="Proteomes" id="UP000236311"/>
    </source>
</evidence>
<dbReference type="EMBL" id="OFSM01000032">
    <property type="protein sequence ID" value="SOY31821.1"/>
    <property type="molecule type" value="Genomic_DNA"/>
</dbReference>
<name>A0A2K4ZMX6_9FIRM</name>
<dbReference type="InterPro" id="IPR039424">
    <property type="entry name" value="SBP_5"/>
</dbReference>
<dbReference type="Gene3D" id="3.40.190.10">
    <property type="entry name" value="Periplasmic binding protein-like II"/>
    <property type="match status" value="1"/>
</dbReference>
<evidence type="ECO:0000256" key="3">
    <source>
        <dbReference type="ARBA" id="ARBA00022729"/>
    </source>
</evidence>